<feature type="domain" description="Indole-3-glycerol phosphate synthase" evidence="10">
    <location>
        <begin position="4"/>
        <end position="251"/>
    </location>
</feature>
<dbReference type="PATRIC" id="fig|263475.3.peg.593"/>
<evidence type="ECO:0000256" key="9">
    <source>
        <dbReference type="HAMAP-Rule" id="MF_00134"/>
    </source>
</evidence>
<dbReference type="HAMAP" id="MF_00134_A">
    <property type="entry name" value="IGPS_A"/>
    <property type="match status" value="1"/>
</dbReference>
<dbReference type="UniPathway" id="UPA00035">
    <property type="reaction ID" value="UER00043"/>
</dbReference>
<dbReference type="Gene3D" id="3.20.20.70">
    <property type="entry name" value="Aldolase class I"/>
    <property type="match status" value="1"/>
</dbReference>
<evidence type="ECO:0000256" key="3">
    <source>
        <dbReference type="ARBA" id="ARBA00008737"/>
    </source>
</evidence>
<accession>A0A0M0LJV6</accession>
<name>A0A0M0LJV6_9BACL</name>
<evidence type="ECO:0000256" key="4">
    <source>
        <dbReference type="ARBA" id="ARBA00022605"/>
    </source>
</evidence>
<comment type="catalytic activity">
    <reaction evidence="1 9">
        <text>1-(2-carboxyphenylamino)-1-deoxy-D-ribulose 5-phosphate + H(+) = (1S,2R)-1-C-(indol-3-yl)glycerol 3-phosphate + CO2 + H2O</text>
        <dbReference type="Rhea" id="RHEA:23476"/>
        <dbReference type="ChEBI" id="CHEBI:15377"/>
        <dbReference type="ChEBI" id="CHEBI:15378"/>
        <dbReference type="ChEBI" id="CHEBI:16526"/>
        <dbReference type="ChEBI" id="CHEBI:58613"/>
        <dbReference type="ChEBI" id="CHEBI:58866"/>
        <dbReference type="EC" id="4.1.1.48"/>
    </reaction>
</comment>
<evidence type="ECO:0000259" key="10">
    <source>
        <dbReference type="Pfam" id="PF00218"/>
    </source>
</evidence>
<dbReference type="GO" id="GO:0000162">
    <property type="term" value="P:L-tryptophan biosynthetic process"/>
    <property type="evidence" value="ECO:0007669"/>
    <property type="project" value="UniProtKB-UniRule"/>
</dbReference>
<keyword evidence="8 9" id="KW-0456">Lyase</keyword>
<dbReference type="NCBIfam" id="NF001377">
    <property type="entry name" value="PRK00278.2-4"/>
    <property type="match status" value="1"/>
</dbReference>
<dbReference type="Proteomes" id="UP000036867">
    <property type="component" value="Unassembled WGS sequence"/>
</dbReference>
<dbReference type="GO" id="GO:0004640">
    <property type="term" value="F:phosphoribosylanthranilate isomerase activity"/>
    <property type="evidence" value="ECO:0007669"/>
    <property type="project" value="TreeGrafter"/>
</dbReference>
<dbReference type="FunFam" id="3.20.20.70:FF:000024">
    <property type="entry name" value="Indole-3-glycerol phosphate synthase"/>
    <property type="match status" value="1"/>
</dbReference>
<comment type="caution">
    <text evidence="11">The sequence shown here is derived from an EMBL/GenBank/DDBJ whole genome shotgun (WGS) entry which is preliminary data.</text>
</comment>
<comment type="pathway">
    <text evidence="2 9">Amino-acid biosynthesis; L-tryptophan biosynthesis; L-tryptophan from chorismate: step 4/5.</text>
</comment>
<dbReference type="InterPro" id="IPR013798">
    <property type="entry name" value="Indole-3-glycerol_P_synth_dom"/>
</dbReference>
<dbReference type="CDD" id="cd00331">
    <property type="entry name" value="IGPS"/>
    <property type="match status" value="1"/>
</dbReference>
<sequence>MTILDQILREKENEVLKLLQNPPEKINKPIKRPSLFDALYQNKRLQVIAEMKRASPSKGLINEGANPVEQASIYERAGAACISVLTDSPFFNGTFEDLKAVSKAVEIPLLCKDFIIHEVQIDQAKASGASVILLIVAALQQERLETLFEYAKKAKLEILVEVHNTDELQQALKLDARLIGVNNRDLKTFEVDLARTAEIADIFPFHEKRVLISESGIQSSQDADIVANLGASAILVGETLMRSGEVAQTLASFKVEKGVEIQ</sequence>
<dbReference type="RefSeq" id="WP_053415317.1">
    <property type="nucleotide sequence ID" value="NZ_LILB01000001.1"/>
</dbReference>
<evidence type="ECO:0000313" key="11">
    <source>
        <dbReference type="EMBL" id="KOO51192.1"/>
    </source>
</evidence>
<dbReference type="Pfam" id="PF00218">
    <property type="entry name" value="IGPS"/>
    <property type="match status" value="1"/>
</dbReference>
<dbReference type="OrthoDB" id="9804217at2"/>
<organism evidence="11 12">
    <name type="scientific">Viridibacillus arvi</name>
    <dbReference type="NCBI Taxonomy" id="263475"/>
    <lineage>
        <taxon>Bacteria</taxon>
        <taxon>Bacillati</taxon>
        <taxon>Bacillota</taxon>
        <taxon>Bacilli</taxon>
        <taxon>Bacillales</taxon>
        <taxon>Caryophanaceae</taxon>
        <taxon>Viridibacillus</taxon>
    </lineage>
</organism>
<evidence type="ECO:0000256" key="8">
    <source>
        <dbReference type="ARBA" id="ARBA00023239"/>
    </source>
</evidence>
<keyword evidence="4 9" id="KW-0028">Amino-acid biosynthesis</keyword>
<evidence type="ECO:0000256" key="1">
    <source>
        <dbReference type="ARBA" id="ARBA00001633"/>
    </source>
</evidence>
<dbReference type="EMBL" id="LILB01000001">
    <property type="protein sequence ID" value="KOO51192.1"/>
    <property type="molecule type" value="Genomic_DNA"/>
</dbReference>
<evidence type="ECO:0000256" key="2">
    <source>
        <dbReference type="ARBA" id="ARBA00004696"/>
    </source>
</evidence>
<dbReference type="PROSITE" id="PS00614">
    <property type="entry name" value="IGPS"/>
    <property type="match status" value="1"/>
</dbReference>
<gene>
    <name evidence="9" type="primary">trpC</name>
    <name evidence="11" type="ORF">AMD00_01395</name>
</gene>
<dbReference type="GO" id="GO:0004425">
    <property type="term" value="F:indole-3-glycerol-phosphate synthase activity"/>
    <property type="evidence" value="ECO:0007669"/>
    <property type="project" value="UniProtKB-UniRule"/>
</dbReference>
<reference evidence="12" key="1">
    <citation type="submission" date="2015-08" db="EMBL/GenBank/DDBJ databases">
        <title>Fjat-10028 dsm 16317.</title>
        <authorList>
            <person name="Liu B."/>
            <person name="Wang J."/>
            <person name="Zhu Y."/>
            <person name="Liu G."/>
            <person name="Chen Q."/>
            <person name="Chen Z."/>
            <person name="Lan J."/>
            <person name="Che J."/>
            <person name="Ge C."/>
            <person name="Shi H."/>
            <person name="Pan Z."/>
            <person name="Liu X."/>
        </authorList>
    </citation>
    <scope>NUCLEOTIDE SEQUENCE [LARGE SCALE GENOMIC DNA]</scope>
    <source>
        <strain evidence="12">DSM 16317</strain>
    </source>
</reference>
<dbReference type="InterPro" id="IPR011060">
    <property type="entry name" value="RibuloseP-bd_barrel"/>
</dbReference>
<dbReference type="STRING" id="263475.AMD00_01395"/>
<dbReference type="AlphaFoldDB" id="A0A0M0LJV6"/>
<dbReference type="GeneID" id="301134776"/>
<keyword evidence="12" id="KW-1185">Reference proteome</keyword>
<comment type="similarity">
    <text evidence="3 9">Belongs to the TrpC family.</text>
</comment>
<protein>
    <recommendedName>
        <fullName evidence="9">Indole-3-glycerol phosphate synthase</fullName>
        <shortName evidence="9">IGPS</shortName>
        <ecNumber evidence="9">4.1.1.48</ecNumber>
    </recommendedName>
</protein>
<evidence type="ECO:0000256" key="7">
    <source>
        <dbReference type="ARBA" id="ARBA00023141"/>
    </source>
</evidence>
<evidence type="ECO:0000256" key="6">
    <source>
        <dbReference type="ARBA" id="ARBA00022822"/>
    </source>
</evidence>
<keyword evidence="6 9" id="KW-0822">Tryptophan biosynthesis</keyword>
<proteinExistence type="inferred from homology"/>
<dbReference type="HAMAP" id="MF_00134_B">
    <property type="entry name" value="IGPS_B"/>
    <property type="match status" value="1"/>
</dbReference>
<dbReference type="PANTHER" id="PTHR22854:SF2">
    <property type="entry name" value="INDOLE-3-GLYCEROL-PHOSPHATE SYNTHASE"/>
    <property type="match status" value="1"/>
</dbReference>
<dbReference type="SUPFAM" id="SSF51366">
    <property type="entry name" value="Ribulose-phoshate binding barrel"/>
    <property type="match status" value="1"/>
</dbReference>
<dbReference type="NCBIfam" id="NF001371">
    <property type="entry name" value="PRK00278.1-3"/>
    <property type="match status" value="1"/>
</dbReference>
<dbReference type="PANTHER" id="PTHR22854">
    <property type="entry name" value="TRYPTOPHAN BIOSYNTHESIS PROTEIN"/>
    <property type="match status" value="1"/>
</dbReference>
<keyword evidence="7 9" id="KW-0057">Aromatic amino acid biosynthesis</keyword>
<keyword evidence="5 9" id="KW-0210">Decarboxylase</keyword>
<evidence type="ECO:0000256" key="5">
    <source>
        <dbReference type="ARBA" id="ARBA00022793"/>
    </source>
</evidence>
<evidence type="ECO:0000313" key="12">
    <source>
        <dbReference type="Proteomes" id="UP000036867"/>
    </source>
</evidence>
<dbReference type="EC" id="4.1.1.48" evidence="9"/>
<dbReference type="InterPro" id="IPR001468">
    <property type="entry name" value="Indole-3-GlycerolPSynthase_CS"/>
</dbReference>
<dbReference type="InterPro" id="IPR045186">
    <property type="entry name" value="Indole-3-glycerol_P_synth"/>
</dbReference>
<dbReference type="InterPro" id="IPR013785">
    <property type="entry name" value="Aldolase_TIM"/>
</dbReference>